<keyword evidence="6 8" id="KW-1133">Transmembrane helix</keyword>
<dbReference type="InterPro" id="IPR036259">
    <property type="entry name" value="MFS_trans_sf"/>
</dbReference>
<dbReference type="GO" id="GO:1990961">
    <property type="term" value="P:xenobiotic detoxification by transmembrane export across the plasma membrane"/>
    <property type="evidence" value="ECO:0007669"/>
    <property type="project" value="InterPro"/>
</dbReference>
<dbReference type="Pfam" id="PF07690">
    <property type="entry name" value="MFS_1"/>
    <property type="match status" value="1"/>
</dbReference>
<dbReference type="EMBL" id="BMJD01000064">
    <property type="protein sequence ID" value="GGB61184.1"/>
    <property type="molecule type" value="Genomic_DNA"/>
</dbReference>
<dbReference type="NCBIfam" id="TIGR00710">
    <property type="entry name" value="efflux_Bcr_CflA"/>
    <property type="match status" value="1"/>
</dbReference>
<evidence type="ECO:0000256" key="5">
    <source>
        <dbReference type="ARBA" id="ARBA00022692"/>
    </source>
</evidence>
<feature type="transmembrane region" description="Helical" evidence="8">
    <location>
        <begin position="174"/>
        <end position="196"/>
    </location>
</feature>
<gene>
    <name evidence="10" type="ORF">GCM10011409_43060</name>
</gene>
<feature type="transmembrane region" description="Helical" evidence="8">
    <location>
        <begin position="89"/>
        <end position="111"/>
    </location>
</feature>
<feature type="transmembrane region" description="Helical" evidence="8">
    <location>
        <begin position="319"/>
        <end position="341"/>
    </location>
</feature>
<dbReference type="PRINTS" id="PR01035">
    <property type="entry name" value="TCRTETA"/>
</dbReference>
<feature type="transmembrane region" description="Helical" evidence="8">
    <location>
        <begin position="380"/>
        <end position="399"/>
    </location>
</feature>
<dbReference type="PANTHER" id="PTHR23502:SF132">
    <property type="entry name" value="POLYAMINE TRANSPORTER 2-RELATED"/>
    <property type="match status" value="1"/>
</dbReference>
<dbReference type="InterPro" id="IPR020846">
    <property type="entry name" value="MFS_dom"/>
</dbReference>
<evidence type="ECO:0000256" key="3">
    <source>
        <dbReference type="ARBA" id="ARBA00022448"/>
    </source>
</evidence>
<protein>
    <recommendedName>
        <fullName evidence="8">Bcr/CflA family efflux transporter</fullName>
    </recommendedName>
</protein>
<evidence type="ECO:0000313" key="10">
    <source>
        <dbReference type="EMBL" id="GGB61184.1"/>
    </source>
</evidence>
<dbReference type="AlphaFoldDB" id="A0A9W5U1N3"/>
<dbReference type="GO" id="GO:0042910">
    <property type="term" value="F:xenobiotic transmembrane transporter activity"/>
    <property type="evidence" value="ECO:0007669"/>
    <property type="project" value="InterPro"/>
</dbReference>
<dbReference type="InterPro" id="IPR004812">
    <property type="entry name" value="Efflux_drug-R_Bcr/CmlA"/>
</dbReference>
<organism evidence="10 11">
    <name type="scientific">Lentibacillus populi</name>
    <dbReference type="NCBI Taxonomy" id="1827502"/>
    <lineage>
        <taxon>Bacteria</taxon>
        <taxon>Bacillati</taxon>
        <taxon>Bacillota</taxon>
        <taxon>Bacilli</taxon>
        <taxon>Bacillales</taxon>
        <taxon>Bacillaceae</taxon>
        <taxon>Lentibacillus</taxon>
    </lineage>
</organism>
<feature type="transmembrane region" description="Helical" evidence="8">
    <location>
        <begin position="20"/>
        <end position="37"/>
    </location>
</feature>
<reference evidence="10" key="2">
    <citation type="submission" date="2020-09" db="EMBL/GenBank/DDBJ databases">
        <authorList>
            <person name="Sun Q."/>
            <person name="Zhou Y."/>
        </authorList>
    </citation>
    <scope>NUCLEOTIDE SEQUENCE</scope>
    <source>
        <strain evidence="10">CGMCC 1.15454</strain>
    </source>
</reference>
<evidence type="ECO:0000256" key="1">
    <source>
        <dbReference type="ARBA" id="ARBA00004651"/>
    </source>
</evidence>
<comment type="similarity">
    <text evidence="2 8">Belongs to the major facilitator superfamily. Bcr/CmlA family.</text>
</comment>
<evidence type="ECO:0000256" key="6">
    <source>
        <dbReference type="ARBA" id="ARBA00022989"/>
    </source>
</evidence>
<dbReference type="PANTHER" id="PTHR23502">
    <property type="entry name" value="MAJOR FACILITATOR SUPERFAMILY"/>
    <property type="match status" value="1"/>
</dbReference>
<feature type="transmembrane region" description="Helical" evidence="8">
    <location>
        <begin position="57"/>
        <end position="77"/>
    </location>
</feature>
<evidence type="ECO:0000256" key="2">
    <source>
        <dbReference type="ARBA" id="ARBA00006236"/>
    </source>
</evidence>
<dbReference type="Proteomes" id="UP000621492">
    <property type="component" value="Unassembled WGS sequence"/>
</dbReference>
<keyword evidence="4 8" id="KW-1003">Cell membrane</keyword>
<evidence type="ECO:0000259" key="9">
    <source>
        <dbReference type="PROSITE" id="PS50850"/>
    </source>
</evidence>
<dbReference type="SUPFAM" id="SSF103473">
    <property type="entry name" value="MFS general substrate transporter"/>
    <property type="match status" value="1"/>
</dbReference>
<keyword evidence="3 8" id="KW-0813">Transport</keyword>
<dbReference type="CDD" id="cd17320">
    <property type="entry name" value="MFS_MdfA_MDR_like"/>
    <property type="match status" value="1"/>
</dbReference>
<evidence type="ECO:0000313" key="11">
    <source>
        <dbReference type="Proteomes" id="UP000621492"/>
    </source>
</evidence>
<feature type="transmembrane region" description="Helical" evidence="8">
    <location>
        <begin position="353"/>
        <end position="374"/>
    </location>
</feature>
<comment type="caution">
    <text evidence="10">The sequence shown here is derived from an EMBL/GenBank/DDBJ whole genome shotgun (WGS) entry which is preliminary data.</text>
</comment>
<feature type="transmembrane region" description="Helical" evidence="8">
    <location>
        <begin position="262"/>
        <end position="280"/>
    </location>
</feature>
<keyword evidence="5 8" id="KW-0812">Transmembrane</keyword>
<feature type="transmembrane region" description="Helical" evidence="8">
    <location>
        <begin position="225"/>
        <end position="250"/>
    </location>
</feature>
<proteinExistence type="inferred from homology"/>
<dbReference type="Gene3D" id="1.20.1720.10">
    <property type="entry name" value="Multidrug resistance protein D"/>
    <property type="match status" value="1"/>
</dbReference>
<feature type="transmembrane region" description="Helical" evidence="8">
    <location>
        <begin position="292"/>
        <end position="313"/>
    </location>
</feature>
<feature type="domain" description="Major facilitator superfamily (MFS) profile" evidence="9">
    <location>
        <begin position="19"/>
        <end position="406"/>
    </location>
</feature>
<dbReference type="RefSeq" id="WP_088049349.1">
    <property type="nucleotide sequence ID" value="NZ_BMJD01000064.1"/>
</dbReference>
<dbReference type="GO" id="GO:0005886">
    <property type="term" value="C:plasma membrane"/>
    <property type="evidence" value="ECO:0007669"/>
    <property type="project" value="UniProtKB-SubCell"/>
</dbReference>
<name>A0A9W5U1N3_9BACI</name>
<evidence type="ECO:0000256" key="7">
    <source>
        <dbReference type="ARBA" id="ARBA00023136"/>
    </source>
</evidence>
<evidence type="ECO:0000256" key="4">
    <source>
        <dbReference type="ARBA" id="ARBA00022475"/>
    </source>
</evidence>
<comment type="subcellular location">
    <subcellularLocation>
        <location evidence="1 8">Cell membrane</location>
        <topology evidence="1 8">Multi-pass membrane protein</topology>
    </subcellularLocation>
</comment>
<accession>A0A9W5U1N3</accession>
<reference evidence="10" key="1">
    <citation type="journal article" date="2014" name="Int. J. Syst. Evol. Microbiol.">
        <title>Complete genome sequence of Corynebacterium casei LMG S-19264T (=DSM 44701T), isolated from a smear-ripened cheese.</title>
        <authorList>
            <consortium name="US DOE Joint Genome Institute (JGI-PGF)"/>
            <person name="Walter F."/>
            <person name="Albersmeier A."/>
            <person name="Kalinowski J."/>
            <person name="Ruckert C."/>
        </authorList>
    </citation>
    <scope>NUCLEOTIDE SEQUENCE</scope>
    <source>
        <strain evidence="10">CGMCC 1.15454</strain>
    </source>
</reference>
<evidence type="ECO:0000256" key="8">
    <source>
        <dbReference type="RuleBase" id="RU365088"/>
    </source>
</evidence>
<feature type="transmembrane region" description="Helical" evidence="8">
    <location>
        <begin position="146"/>
        <end position="168"/>
    </location>
</feature>
<sequence length="416" mass="44437">MNEMERMIDSQETPKRFNKVWMVLILGFLTAFGPLSMDMYLPALPIVTDDLQTTASLGQLSITACLLGLAVGQLLFGPLSDIQGRKRPLVITLVIYAIASLLCAFSSNIWLFIGLRFIQGFSGAAGIVIARASARDMYVGKDLTQFIALLALVNGAAPILAPLFGGVVLNWVSWNAVFVILCLIGFIMFLAVIFTLPETLPIEKRAQGGLLETVKTFRDLLKDRVFMGIALAQAFASMSMFAYIAGSPFVLQNIYGITPQQFSIVFAVNGVGIIIAAQLTGRLAHKIEEAHLLHVGVSISCIGSCLLLAVVLFSFPLWVLLPALFLVVASVGIVNTTSFSLGMQRQGKVAGSASAFLGILPFGGGGIVSPLVGIGGDHTAVPMGIVIFICSVTAFIIYMTMVKRNRAIIGDSPSTL</sequence>
<keyword evidence="7 8" id="KW-0472">Membrane</keyword>
<dbReference type="FunFam" id="1.20.1720.10:FF:000005">
    <property type="entry name" value="Bcr/CflA family efflux transporter"/>
    <property type="match status" value="1"/>
</dbReference>
<feature type="transmembrane region" description="Helical" evidence="8">
    <location>
        <begin position="117"/>
        <end position="134"/>
    </location>
</feature>
<dbReference type="InterPro" id="IPR011701">
    <property type="entry name" value="MFS"/>
</dbReference>
<dbReference type="InterPro" id="IPR001958">
    <property type="entry name" value="Tet-R_TetA/multi-R_MdtG-like"/>
</dbReference>
<keyword evidence="11" id="KW-1185">Reference proteome</keyword>
<dbReference type="PROSITE" id="PS50850">
    <property type="entry name" value="MFS"/>
    <property type="match status" value="1"/>
</dbReference>